<feature type="non-terminal residue" evidence="1">
    <location>
        <position position="1"/>
    </location>
</feature>
<sequence>ESSGGGVDLCVKHIDFALHVGRQKDLIDADVPSIGQTAGELLQIVHCQISLSHHVIQCRRRALVKPRLSVVQDDRSGAAAPEKLWSHGTK</sequence>
<evidence type="ECO:0000313" key="1">
    <source>
        <dbReference type="EMBL" id="RRT66600.1"/>
    </source>
</evidence>
<dbReference type="Proteomes" id="UP000287651">
    <property type="component" value="Unassembled WGS sequence"/>
</dbReference>
<dbReference type="EMBL" id="AMZH03005365">
    <property type="protein sequence ID" value="RRT66600.1"/>
    <property type="molecule type" value="Genomic_DNA"/>
</dbReference>
<protein>
    <submittedName>
        <fullName evidence="1">Uncharacterized protein</fullName>
    </submittedName>
</protein>
<accession>A0A426ZRM9</accession>
<organism evidence="1 2">
    <name type="scientific">Ensete ventricosum</name>
    <name type="common">Abyssinian banana</name>
    <name type="synonym">Musa ensete</name>
    <dbReference type="NCBI Taxonomy" id="4639"/>
    <lineage>
        <taxon>Eukaryota</taxon>
        <taxon>Viridiplantae</taxon>
        <taxon>Streptophyta</taxon>
        <taxon>Embryophyta</taxon>
        <taxon>Tracheophyta</taxon>
        <taxon>Spermatophyta</taxon>
        <taxon>Magnoliopsida</taxon>
        <taxon>Liliopsida</taxon>
        <taxon>Zingiberales</taxon>
        <taxon>Musaceae</taxon>
        <taxon>Ensete</taxon>
    </lineage>
</organism>
<name>A0A426ZRM9_ENSVE</name>
<evidence type="ECO:0000313" key="2">
    <source>
        <dbReference type="Proteomes" id="UP000287651"/>
    </source>
</evidence>
<reference evidence="1 2" key="1">
    <citation type="journal article" date="2014" name="Agronomy (Basel)">
        <title>A Draft Genome Sequence for Ensete ventricosum, the Drought-Tolerant Tree Against Hunger.</title>
        <authorList>
            <person name="Harrison J."/>
            <person name="Moore K.A."/>
            <person name="Paszkiewicz K."/>
            <person name="Jones T."/>
            <person name="Grant M."/>
            <person name="Ambacheew D."/>
            <person name="Muzemil S."/>
            <person name="Studholme D.J."/>
        </authorList>
    </citation>
    <scope>NUCLEOTIDE SEQUENCE [LARGE SCALE GENOMIC DNA]</scope>
</reference>
<comment type="caution">
    <text evidence="1">The sequence shown here is derived from an EMBL/GenBank/DDBJ whole genome shotgun (WGS) entry which is preliminary data.</text>
</comment>
<proteinExistence type="predicted"/>
<dbReference type="AlphaFoldDB" id="A0A426ZRM9"/>
<gene>
    <name evidence="1" type="ORF">B296_00026556</name>
</gene>